<dbReference type="RefSeq" id="WP_143124111.1">
    <property type="nucleotide sequence ID" value="NZ_VJMG01000011.1"/>
</dbReference>
<evidence type="ECO:0000313" key="2">
    <source>
        <dbReference type="Proteomes" id="UP000316801"/>
    </source>
</evidence>
<organism evidence="1 2">
    <name type="scientific">Rhizobium straminoryzae</name>
    <dbReference type="NCBI Taxonomy" id="1387186"/>
    <lineage>
        <taxon>Bacteria</taxon>
        <taxon>Pseudomonadati</taxon>
        <taxon>Pseudomonadota</taxon>
        <taxon>Alphaproteobacteria</taxon>
        <taxon>Hyphomicrobiales</taxon>
        <taxon>Rhizobiaceae</taxon>
        <taxon>Rhizobium/Agrobacterium group</taxon>
        <taxon>Rhizobium</taxon>
    </lineage>
</organism>
<protein>
    <submittedName>
        <fullName evidence="1">Uncharacterized protein</fullName>
    </submittedName>
</protein>
<dbReference type="EMBL" id="VJMG01000011">
    <property type="protein sequence ID" value="TRL40766.1"/>
    <property type="molecule type" value="Genomic_DNA"/>
</dbReference>
<evidence type="ECO:0000313" key="1">
    <source>
        <dbReference type="EMBL" id="TRL40766.1"/>
    </source>
</evidence>
<gene>
    <name evidence="1" type="ORF">FNA46_05540</name>
</gene>
<name>A0A549TER3_9HYPH</name>
<sequence length="112" mass="12278">MSEHLQEASSNGKLEVGGRQSEVGYKLVATREHDEAVRVRISVMAPRDWLLKQGFRHEGMLVRQSGERLPVTFDGELDVSDNISVTLGASDIICPSIDVAREKFPELGTVAG</sequence>
<reference evidence="1 2" key="1">
    <citation type="submission" date="2019-07" db="EMBL/GenBank/DDBJ databases">
        <title>Ln-dependent methylotrophs.</title>
        <authorList>
            <person name="Tani A."/>
        </authorList>
    </citation>
    <scope>NUCLEOTIDE SEQUENCE [LARGE SCALE GENOMIC DNA]</scope>
    <source>
        <strain evidence="1 2">SM12</strain>
    </source>
</reference>
<accession>A0A549TER3</accession>
<dbReference type="AlphaFoldDB" id="A0A549TER3"/>
<dbReference type="Proteomes" id="UP000316801">
    <property type="component" value="Unassembled WGS sequence"/>
</dbReference>
<keyword evidence="2" id="KW-1185">Reference proteome</keyword>
<proteinExistence type="predicted"/>
<comment type="caution">
    <text evidence="1">The sequence shown here is derived from an EMBL/GenBank/DDBJ whole genome shotgun (WGS) entry which is preliminary data.</text>
</comment>